<evidence type="ECO:0000256" key="1">
    <source>
        <dbReference type="SAM" id="SignalP"/>
    </source>
</evidence>
<dbReference type="Proteomes" id="UP000430564">
    <property type="component" value="Unassembled WGS sequence"/>
</dbReference>
<keyword evidence="1" id="KW-0732">Signal</keyword>
<dbReference type="EMBL" id="WEHX01000014">
    <property type="protein sequence ID" value="KAB7661828.1"/>
    <property type="molecule type" value="Genomic_DNA"/>
</dbReference>
<dbReference type="Gene3D" id="1.25.40.10">
    <property type="entry name" value="Tetratricopeptide repeat domain"/>
    <property type="match status" value="1"/>
</dbReference>
<gene>
    <name evidence="2" type="ORF">GBM95_03885</name>
</gene>
<dbReference type="AlphaFoldDB" id="A0A6I1ERX6"/>
<sequence>MSSFMRAKKMLLSTCAALALGLSFLSAPALAASEMEELAATLHPGDFSPRVEQLLTNGHPAQALELADIGIKRNPRNAQLQFLRTVSLESLGRTEDAAKGLKSLIAAYPEIPEPYNNLAVIEAGFGNLEEAQGLLKKALVINPKFSLAQKNLGDVYLALALECYEAAAPALESNAELQSRLRTLKRISGR</sequence>
<accession>A0A6I1ERX6</accession>
<dbReference type="Pfam" id="PF13432">
    <property type="entry name" value="TPR_16"/>
    <property type="match status" value="1"/>
</dbReference>
<evidence type="ECO:0000313" key="3">
    <source>
        <dbReference type="Proteomes" id="UP000430564"/>
    </source>
</evidence>
<reference evidence="2 3" key="1">
    <citation type="submission" date="2019-10" db="EMBL/GenBank/DDBJ databases">
        <title>Genome diversity of Sutterella seckii.</title>
        <authorList>
            <person name="Chaplin A.V."/>
            <person name="Sokolova S.R."/>
            <person name="Mosin K.A."/>
            <person name="Ivanova E.L."/>
            <person name="Kochetkova T.O."/>
            <person name="Goltsov A.Y."/>
            <person name="Trofimov D.Y."/>
            <person name="Efimov B.A."/>
        </authorList>
    </citation>
    <scope>NUCLEOTIDE SEQUENCE [LARGE SCALE GENOMIC DNA]</scope>
    <source>
        <strain evidence="2 3">ASD393</strain>
    </source>
</reference>
<dbReference type="OrthoDB" id="5294075at2"/>
<evidence type="ECO:0000313" key="2">
    <source>
        <dbReference type="EMBL" id="KAB7661828.1"/>
    </source>
</evidence>
<dbReference type="InterPro" id="IPR011990">
    <property type="entry name" value="TPR-like_helical_dom_sf"/>
</dbReference>
<comment type="caution">
    <text evidence="2">The sequence shown here is derived from an EMBL/GenBank/DDBJ whole genome shotgun (WGS) entry which is preliminary data.</text>
</comment>
<feature type="signal peptide" evidence="1">
    <location>
        <begin position="1"/>
        <end position="31"/>
    </location>
</feature>
<dbReference type="SUPFAM" id="SSF48452">
    <property type="entry name" value="TPR-like"/>
    <property type="match status" value="1"/>
</dbReference>
<name>A0A6I1ERX6_9BURK</name>
<proteinExistence type="predicted"/>
<feature type="chain" id="PRO_5026288705" evidence="1">
    <location>
        <begin position="32"/>
        <end position="190"/>
    </location>
</feature>
<protein>
    <submittedName>
        <fullName evidence="2">Tetratricopeptide repeat protein</fullName>
    </submittedName>
</protein>
<organism evidence="2 3">
    <name type="scientific">Sutterella seckii</name>
    <dbReference type="NCBI Taxonomy" id="1944635"/>
    <lineage>
        <taxon>Bacteria</taxon>
        <taxon>Pseudomonadati</taxon>
        <taxon>Pseudomonadota</taxon>
        <taxon>Betaproteobacteria</taxon>
        <taxon>Burkholderiales</taxon>
        <taxon>Sutterellaceae</taxon>
        <taxon>Sutterella</taxon>
    </lineage>
</organism>